<dbReference type="STRING" id="451379.A0A0N5AB09"/>
<evidence type="ECO:0000256" key="1">
    <source>
        <dbReference type="ARBA" id="ARBA00006734"/>
    </source>
</evidence>
<sequence length="295" mass="35113">LAADEINAQRKKFLSYELTLTEKCLQKNSKSYGAWFHRGWAIKQLGEEELTKDLETTERFLGIDGRNFHCWDYRRFLATLSKADLKKELEFSTRLINENFSNYSSWHYRLVILLKLFANEGRIGFKHFFFDILSLEINMVSNAFFMDPEDQSAWMYTESLLKLHLNEFLGIKNDYFLFYVIFWPLFIYTLCLMHMDPEKHVDKILANFDKLKTKCDPKRRVMYSDMCSLFQVKNYFLKSDCDGDSMLEKFLNYLAFLSGLITSLDLSDNQISDLRTLVYLRRLKNLILNNNHIKK</sequence>
<evidence type="ECO:0000256" key="2">
    <source>
        <dbReference type="ARBA" id="ARBA00022602"/>
    </source>
</evidence>
<keyword evidence="7" id="KW-0812">Transmembrane</keyword>
<comment type="catalytic activity">
    <reaction evidence="5 6">
        <text>geranylgeranyl diphosphate + L-cysteinyl-[protein] = S-geranylgeranyl-L-cysteinyl-[protein] + diphosphate</text>
        <dbReference type="Rhea" id="RHEA:21240"/>
        <dbReference type="Rhea" id="RHEA-COMP:10131"/>
        <dbReference type="Rhea" id="RHEA-COMP:11537"/>
        <dbReference type="ChEBI" id="CHEBI:29950"/>
        <dbReference type="ChEBI" id="CHEBI:33019"/>
        <dbReference type="ChEBI" id="CHEBI:57533"/>
        <dbReference type="ChEBI" id="CHEBI:86021"/>
        <dbReference type="EC" id="2.5.1.60"/>
    </reaction>
</comment>
<name>A0A0N5AB09_9BILA</name>
<keyword evidence="8" id="KW-1185">Reference proteome</keyword>
<dbReference type="Pfam" id="PF01239">
    <property type="entry name" value="PPTA"/>
    <property type="match status" value="3"/>
</dbReference>
<dbReference type="Gene3D" id="1.25.40.120">
    <property type="entry name" value="Protein prenylyltransferase"/>
    <property type="match status" value="1"/>
</dbReference>
<dbReference type="GO" id="GO:0004663">
    <property type="term" value="F:Rab geranylgeranyltransferase activity"/>
    <property type="evidence" value="ECO:0007669"/>
    <property type="project" value="UniProtKB-UniRule"/>
</dbReference>
<dbReference type="InterPro" id="IPR002088">
    <property type="entry name" value="Prenyl_trans_a"/>
</dbReference>
<keyword evidence="2 6" id="KW-0637">Prenyltransferase</keyword>
<evidence type="ECO:0000256" key="4">
    <source>
        <dbReference type="ARBA" id="ARBA00022737"/>
    </source>
</evidence>
<dbReference type="EC" id="2.5.1.60" evidence="6"/>
<dbReference type="Proteomes" id="UP000046393">
    <property type="component" value="Unplaced"/>
</dbReference>
<evidence type="ECO:0000256" key="3">
    <source>
        <dbReference type="ARBA" id="ARBA00022679"/>
    </source>
</evidence>
<comment type="function">
    <text evidence="6">Catalyzes the transfer of a geranyl-geranyl moiety from geranyl-geranyl pyrophosphate to cysteines occuring in specific C-terminal amino acid sequences.</text>
</comment>
<dbReference type="Gene3D" id="3.80.10.10">
    <property type="entry name" value="Ribonuclease Inhibitor"/>
    <property type="match status" value="1"/>
</dbReference>
<keyword evidence="3 6" id="KW-0808">Transferase</keyword>
<evidence type="ECO:0000313" key="9">
    <source>
        <dbReference type="WBParaSite" id="SMUV_0000133501-mRNA-1"/>
    </source>
</evidence>
<keyword evidence="7" id="KW-0472">Membrane</keyword>
<proteinExistence type="inferred from homology"/>
<protein>
    <recommendedName>
        <fullName evidence="6">Geranylgeranyl transferase type-2 subunit alpha</fullName>
        <ecNumber evidence="6">2.5.1.60</ecNumber>
    </recommendedName>
    <alternativeName>
        <fullName evidence="6">Geranylgeranyl transferase type II subunit alpha</fullName>
    </alternativeName>
</protein>
<dbReference type="PROSITE" id="PS51147">
    <property type="entry name" value="PFTA"/>
    <property type="match status" value="3"/>
</dbReference>
<reference evidence="9" key="1">
    <citation type="submission" date="2017-02" db="UniProtKB">
        <authorList>
            <consortium name="WormBaseParasite"/>
        </authorList>
    </citation>
    <scope>IDENTIFICATION</scope>
</reference>
<dbReference type="InterPro" id="IPR001611">
    <property type="entry name" value="Leu-rich_rpt"/>
</dbReference>
<keyword evidence="7" id="KW-1133">Transmembrane helix</keyword>
<organism evidence="8 9">
    <name type="scientific">Syphacia muris</name>
    <dbReference type="NCBI Taxonomy" id="451379"/>
    <lineage>
        <taxon>Eukaryota</taxon>
        <taxon>Metazoa</taxon>
        <taxon>Ecdysozoa</taxon>
        <taxon>Nematoda</taxon>
        <taxon>Chromadorea</taxon>
        <taxon>Rhabditida</taxon>
        <taxon>Spirurina</taxon>
        <taxon>Oxyuridomorpha</taxon>
        <taxon>Oxyuroidea</taxon>
        <taxon>Oxyuridae</taxon>
        <taxon>Syphacia</taxon>
    </lineage>
</organism>
<comment type="similarity">
    <text evidence="1 6">Belongs to the protein prenyltransferase subunit alpha family.</text>
</comment>
<dbReference type="PROSITE" id="PS51450">
    <property type="entry name" value="LRR"/>
    <property type="match status" value="1"/>
</dbReference>
<dbReference type="AlphaFoldDB" id="A0A0N5AB09"/>
<dbReference type="WBParaSite" id="SMUV_0000133501-mRNA-1">
    <property type="protein sequence ID" value="SMUV_0000133501-mRNA-1"/>
    <property type="gene ID" value="SMUV_0000133501"/>
</dbReference>
<evidence type="ECO:0000256" key="5">
    <source>
        <dbReference type="ARBA" id="ARBA00047658"/>
    </source>
</evidence>
<keyword evidence="4" id="KW-0677">Repeat</keyword>
<dbReference type="PANTHER" id="PTHR11129:SF2">
    <property type="entry name" value="GERANYLGERANYL TRANSFERASE TYPE-2 SUBUNIT ALPHA"/>
    <property type="match status" value="1"/>
</dbReference>
<evidence type="ECO:0000313" key="8">
    <source>
        <dbReference type="Proteomes" id="UP000046393"/>
    </source>
</evidence>
<dbReference type="PANTHER" id="PTHR11129">
    <property type="entry name" value="PROTEIN FARNESYLTRANSFERASE ALPHA SUBUNIT/RAB GERANYLGERANYL TRANSFERASE ALPHA SUBUNIT"/>
    <property type="match status" value="1"/>
</dbReference>
<feature type="transmembrane region" description="Helical" evidence="7">
    <location>
        <begin position="175"/>
        <end position="193"/>
    </location>
</feature>
<evidence type="ECO:0000256" key="7">
    <source>
        <dbReference type="SAM" id="Phobius"/>
    </source>
</evidence>
<evidence type="ECO:0000256" key="6">
    <source>
        <dbReference type="RuleBase" id="RU367120"/>
    </source>
</evidence>
<dbReference type="GO" id="GO:0005968">
    <property type="term" value="C:Rab-protein geranylgeranyltransferase complex"/>
    <property type="evidence" value="ECO:0007669"/>
    <property type="project" value="TreeGrafter"/>
</dbReference>
<accession>A0A0N5AB09</accession>
<dbReference type="GO" id="GO:0097354">
    <property type="term" value="P:prenylation"/>
    <property type="evidence" value="ECO:0007669"/>
    <property type="project" value="UniProtKB-UniRule"/>
</dbReference>
<dbReference type="SUPFAM" id="SSF48439">
    <property type="entry name" value="Protein prenylyltransferase"/>
    <property type="match status" value="1"/>
</dbReference>
<dbReference type="InterPro" id="IPR032675">
    <property type="entry name" value="LRR_dom_sf"/>
</dbReference>
<dbReference type="SUPFAM" id="SSF52058">
    <property type="entry name" value="L domain-like"/>
    <property type="match status" value="1"/>
</dbReference>